<name>A0A818QC87_9BILA</name>
<comment type="caution">
    <text evidence="2">The sequence shown here is derived from an EMBL/GenBank/DDBJ whole genome shotgun (WGS) entry which is preliminary data.</text>
</comment>
<feature type="domain" description="TIR" evidence="1">
    <location>
        <begin position="517"/>
        <end position="647"/>
    </location>
</feature>
<evidence type="ECO:0000313" key="3">
    <source>
        <dbReference type="EMBL" id="CAF4537507.1"/>
    </source>
</evidence>
<dbReference type="Pfam" id="PF13676">
    <property type="entry name" value="TIR_2"/>
    <property type="match status" value="1"/>
</dbReference>
<dbReference type="AlphaFoldDB" id="A0A818QC87"/>
<dbReference type="EMBL" id="CAJNYU010003062">
    <property type="protein sequence ID" value="CAF3632501.1"/>
    <property type="molecule type" value="Genomic_DNA"/>
</dbReference>
<dbReference type="InterPro" id="IPR000157">
    <property type="entry name" value="TIR_dom"/>
</dbReference>
<dbReference type="Gene3D" id="3.40.50.10140">
    <property type="entry name" value="Toll/interleukin-1 receptor homology (TIR) domain"/>
    <property type="match status" value="1"/>
</dbReference>
<gene>
    <name evidence="2" type="ORF">FME351_LOCUS23518</name>
    <name evidence="3" type="ORF">TSG867_LOCUS23730</name>
</gene>
<dbReference type="Proteomes" id="UP000663869">
    <property type="component" value="Unassembled WGS sequence"/>
</dbReference>
<dbReference type="PANTHER" id="PTHR46270:SF2">
    <property type="entry name" value="TIR DOMAIN-CONTAINING PROTEIN"/>
    <property type="match status" value="1"/>
</dbReference>
<dbReference type="SUPFAM" id="SSF52200">
    <property type="entry name" value="Toll/Interleukin receptor TIR domain"/>
    <property type="match status" value="1"/>
</dbReference>
<dbReference type="GO" id="GO:0007165">
    <property type="term" value="P:signal transduction"/>
    <property type="evidence" value="ECO:0007669"/>
    <property type="project" value="InterPro"/>
</dbReference>
<organism evidence="2 4">
    <name type="scientific">Rotaria socialis</name>
    <dbReference type="NCBI Taxonomy" id="392032"/>
    <lineage>
        <taxon>Eukaryota</taxon>
        <taxon>Metazoa</taxon>
        <taxon>Spiralia</taxon>
        <taxon>Gnathifera</taxon>
        <taxon>Rotifera</taxon>
        <taxon>Eurotatoria</taxon>
        <taxon>Bdelloidea</taxon>
        <taxon>Philodinida</taxon>
        <taxon>Philodinidae</taxon>
        <taxon>Rotaria</taxon>
    </lineage>
</organism>
<evidence type="ECO:0000259" key="1">
    <source>
        <dbReference type="PROSITE" id="PS50104"/>
    </source>
</evidence>
<evidence type="ECO:0000313" key="4">
    <source>
        <dbReference type="Proteomes" id="UP000663869"/>
    </source>
</evidence>
<evidence type="ECO:0000313" key="2">
    <source>
        <dbReference type="EMBL" id="CAF3632501.1"/>
    </source>
</evidence>
<accession>A0A818QC87</accession>
<dbReference type="EMBL" id="CAJOBQ010002076">
    <property type="protein sequence ID" value="CAF4537507.1"/>
    <property type="molecule type" value="Genomic_DNA"/>
</dbReference>
<dbReference type="PANTHER" id="PTHR46270">
    <property type="entry name" value="ARMADILLO-TYPE FOLD-RELATED"/>
    <property type="match status" value="1"/>
</dbReference>
<dbReference type="Proteomes" id="UP000663862">
    <property type="component" value="Unassembled WGS sequence"/>
</dbReference>
<proteinExistence type="predicted"/>
<sequence>MEENIEGLVITLTTSSTTTNTKLSDNLCSMITNRLQELDIQFLYKFTSENFHSLCTLEHWAWKILSGNSNELLNQSKCIKLFHNLGTFNKNLIFNSDEIDSDKKASLLFPESIDLIDGIFAKIQDINDDNDPYFDLISLWLDNLSYFIHEHTQYIMSSIITDIDNSIARKFIMTDQYKFYFNQLLKSDILQSTFTSKQLFYLKTCSLSINAYCFCKNQKFPFTGDEILRYFEKDYLNIIYLNSFSVQSWTKELLSCITHIMSFICACCSWDDDKAKNIEILLPTEQISHEYISSLIRIISYKPFHEKLQIQRSNDETILIDVILTFLLASLHTHDTLAFLRFETNLLEILLPLAETVKNNRISSCTYGLLGEILCDEHLKEVKITNNLCEYFFYMLEQAWNHPKQKSQQILVSQLLRGFLSLAKNDAIQQKIAGTNKVSLLIEMCDQYPIVYDILWALSFHHDIQQQLRSNQTLMLRLNHLKQELHHEPMGKITYGILWNLKSMYEYRDATDKADETMFDIMISYSHKDKVFCKKLYDELIKTGYRVWIDFDQIHGNVMDAMAQAIEQSNAIIICMSEQYRRSNYCRAEATYAFQRRARIVPILLQEHYQPDGWLLFLVGQLIYVDYTKYEFLQAMEMLIRELKAPVVHDDNVLRVESREDTSIMNSSLSITRRRSIFPVLSENILDWTQTDVRDWLIDHNLTQMSHLLSDYNGPSLINFYKYLTTAESHQILKLLQEDSLRRTNQSLSIVELARLQNLIDQQQKLVQLKKDTERPNKKTNKRIRNQLNFCKII</sequence>
<dbReference type="PROSITE" id="PS50104">
    <property type="entry name" value="TIR"/>
    <property type="match status" value="1"/>
</dbReference>
<reference evidence="2" key="1">
    <citation type="submission" date="2021-02" db="EMBL/GenBank/DDBJ databases">
        <authorList>
            <person name="Nowell W R."/>
        </authorList>
    </citation>
    <scope>NUCLEOTIDE SEQUENCE</scope>
</reference>
<dbReference type="InterPro" id="IPR035897">
    <property type="entry name" value="Toll_tir_struct_dom_sf"/>
</dbReference>
<protein>
    <recommendedName>
        <fullName evidence="1">TIR domain-containing protein</fullName>
    </recommendedName>
</protein>